<evidence type="ECO:0000259" key="1">
    <source>
        <dbReference type="Pfam" id="PF18765"/>
    </source>
</evidence>
<dbReference type="Proteomes" id="UP001597277">
    <property type="component" value="Unassembled WGS sequence"/>
</dbReference>
<name>A0ABW4L6S3_9MICO</name>
<dbReference type="Pfam" id="PF18765">
    <property type="entry name" value="Polbeta"/>
    <property type="match status" value="1"/>
</dbReference>
<dbReference type="RefSeq" id="WP_388007958.1">
    <property type="nucleotide sequence ID" value="NZ_JBHUEE010000007.1"/>
</dbReference>
<dbReference type="SUPFAM" id="SSF81301">
    <property type="entry name" value="Nucleotidyltransferase"/>
    <property type="match status" value="1"/>
</dbReference>
<evidence type="ECO:0000313" key="2">
    <source>
        <dbReference type="EMBL" id="MFD1718849.1"/>
    </source>
</evidence>
<dbReference type="PANTHER" id="PTHR43852">
    <property type="entry name" value="NUCLEOTIDYLTRANSFERASE"/>
    <property type="match status" value="1"/>
</dbReference>
<feature type="domain" description="Polymerase beta nucleotidyltransferase" evidence="1">
    <location>
        <begin position="22"/>
        <end position="92"/>
    </location>
</feature>
<dbReference type="InterPro" id="IPR041633">
    <property type="entry name" value="Polbeta"/>
</dbReference>
<dbReference type="Gene3D" id="3.30.460.10">
    <property type="entry name" value="Beta Polymerase, domain 2"/>
    <property type="match status" value="1"/>
</dbReference>
<proteinExistence type="predicted"/>
<accession>A0ABW4L6S3</accession>
<protein>
    <submittedName>
        <fullName evidence="2">Nucleotidyltransferase domain-containing protein</fullName>
    </submittedName>
</protein>
<comment type="caution">
    <text evidence="2">The sequence shown here is derived from an EMBL/GenBank/DDBJ whole genome shotgun (WGS) entry which is preliminary data.</text>
</comment>
<organism evidence="2 3">
    <name type="scientific">Georgenia deserti</name>
    <dbReference type="NCBI Taxonomy" id="2093781"/>
    <lineage>
        <taxon>Bacteria</taxon>
        <taxon>Bacillati</taxon>
        <taxon>Actinomycetota</taxon>
        <taxon>Actinomycetes</taxon>
        <taxon>Micrococcales</taxon>
        <taxon>Bogoriellaceae</taxon>
        <taxon>Georgenia</taxon>
    </lineage>
</organism>
<dbReference type="PANTHER" id="PTHR43852:SF3">
    <property type="entry name" value="NUCLEOTIDYLTRANSFERASE"/>
    <property type="match status" value="1"/>
</dbReference>
<dbReference type="InterPro" id="IPR052930">
    <property type="entry name" value="TA_antitoxin_MntA"/>
</dbReference>
<gene>
    <name evidence="2" type="ORF">ACFSE6_13460</name>
</gene>
<reference evidence="3" key="1">
    <citation type="journal article" date="2019" name="Int. J. Syst. Evol. Microbiol.">
        <title>The Global Catalogue of Microorganisms (GCM) 10K type strain sequencing project: providing services to taxonomists for standard genome sequencing and annotation.</title>
        <authorList>
            <consortium name="The Broad Institute Genomics Platform"/>
            <consortium name="The Broad Institute Genome Sequencing Center for Infectious Disease"/>
            <person name="Wu L."/>
            <person name="Ma J."/>
        </authorList>
    </citation>
    <scope>NUCLEOTIDE SEQUENCE [LARGE SCALE GENOMIC DNA]</scope>
    <source>
        <strain evidence="3">JCM 17130</strain>
    </source>
</reference>
<evidence type="ECO:0000313" key="3">
    <source>
        <dbReference type="Proteomes" id="UP001597277"/>
    </source>
</evidence>
<dbReference type="CDD" id="cd05403">
    <property type="entry name" value="NT_KNTase_like"/>
    <property type="match status" value="1"/>
</dbReference>
<dbReference type="EMBL" id="JBHUEE010000007">
    <property type="protein sequence ID" value="MFD1718849.1"/>
    <property type="molecule type" value="Genomic_DNA"/>
</dbReference>
<dbReference type="InterPro" id="IPR043519">
    <property type="entry name" value="NT_sf"/>
</dbReference>
<keyword evidence="3" id="KW-1185">Reference proteome</keyword>
<sequence length="126" mass="13955">MNDVGQDQVDGAAIAALRDAGAQFAYLHGSRATGSARPDSDVDVAAYFGRRDILPFDIVLPPGIDLMVLDTAPLELAGRVAASGKLLFEVDRDARIHWEATTRKIYFDERPRLERAHREFMETLRG</sequence>